<evidence type="ECO:0000256" key="6">
    <source>
        <dbReference type="ARBA" id="ARBA00023002"/>
    </source>
</evidence>
<feature type="domain" description="Acyl-CoA dehydrogenase/oxidase C-terminal" evidence="7">
    <location>
        <begin position="248"/>
        <end position="401"/>
    </location>
</feature>
<dbReference type="Gene3D" id="1.20.140.10">
    <property type="entry name" value="Butyryl-CoA Dehydrogenase, subunit A, domain 3"/>
    <property type="match status" value="1"/>
</dbReference>
<dbReference type="PANTHER" id="PTHR48083:SF13">
    <property type="entry name" value="ACYL-COA DEHYDROGENASE FAMILY MEMBER 11"/>
    <property type="match status" value="1"/>
</dbReference>
<gene>
    <name evidence="10" type="ORF">EUB48_13230</name>
</gene>
<feature type="domain" description="Acyl-CoA oxidase/dehydrogenase middle" evidence="8">
    <location>
        <begin position="133"/>
        <end position="236"/>
    </location>
</feature>
<evidence type="ECO:0000256" key="3">
    <source>
        <dbReference type="ARBA" id="ARBA00011738"/>
    </source>
</evidence>
<dbReference type="GO" id="GO:0005737">
    <property type="term" value="C:cytoplasm"/>
    <property type="evidence" value="ECO:0007669"/>
    <property type="project" value="TreeGrafter"/>
</dbReference>
<dbReference type="GO" id="GO:0033539">
    <property type="term" value="P:fatty acid beta-oxidation using acyl-CoA dehydrogenase"/>
    <property type="evidence" value="ECO:0007669"/>
    <property type="project" value="TreeGrafter"/>
</dbReference>
<evidence type="ECO:0000256" key="4">
    <source>
        <dbReference type="ARBA" id="ARBA00022630"/>
    </source>
</evidence>
<dbReference type="KEGG" id="rhf:EUB48_13230"/>
<dbReference type="Gene3D" id="2.40.110.10">
    <property type="entry name" value="Butyryl-CoA Dehydrogenase, subunit A, domain 2"/>
    <property type="match status" value="1"/>
</dbReference>
<dbReference type="FunFam" id="2.40.110.10:FF:000002">
    <property type="entry name" value="Acyl-CoA dehydrogenase fadE12"/>
    <property type="match status" value="1"/>
</dbReference>
<protein>
    <submittedName>
        <fullName evidence="10">Acyl-CoA dehydrogenase</fullName>
    </submittedName>
</protein>
<reference evidence="10 11" key="1">
    <citation type="submission" date="2019-01" db="EMBL/GenBank/DDBJ databases">
        <title>Genomic insights into a novel species Rhodoferax sp.</title>
        <authorList>
            <person name="Jin L."/>
        </authorList>
    </citation>
    <scope>NUCLEOTIDE SEQUENCE [LARGE SCALE GENOMIC DNA]</scope>
    <source>
        <strain evidence="10 11">CHu59-6-5</strain>
    </source>
</reference>
<keyword evidence="6" id="KW-0560">Oxidoreductase</keyword>
<dbReference type="GO" id="GO:0003995">
    <property type="term" value="F:acyl-CoA dehydrogenase activity"/>
    <property type="evidence" value="ECO:0007669"/>
    <property type="project" value="TreeGrafter"/>
</dbReference>
<dbReference type="OrthoDB" id="9769473at2"/>
<dbReference type="EMBL" id="CP035503">
    <property type="protein sequence ID" value="QDL38141.1"/>
    <property type="molecule type" value="Genomic_DNA"/>
</dbReference>
<feature type="domain" description="Acyl-CoA dehydrogenase/oxidase N-terminal" evidence="9">
    <location>
        <begin position="9"/>
        <end position="128"/>
    </location>
</feature>
<dbReference type="SUPFAM" id="SSF56645">
    <property type="entry name" value="Acyl-CoA dehydrogenase NM domain-like"/>
    <property type="match status" value="1"/>
</dbReference>
<organism evidence="10 11">
    <name type="scientific">Rhodoferax sediminis</name>
    <dbReference type="NCBI Taxonomy" id="2509614"/>
    <lineage>
        <taxon>Bacteria</taxon>
        <taxon>Pseudomonadati</taxon>
        <taxon>Pseudomonadota</taxon>
        <taxon>Betaproteobacteria</taxon>
        <taxon>Burkholderiales</taxon>
        <taxon>Comamonadaceae</taxon>
        <taxon>Rhodoferax</taxon>
    </lineage>
</organism>
<accession>A0A515DCJ3</accession>
<evidence type="ECO:0000313" key="10">
    <source>
        <dbReference type="EMBL" id="QDL38141.1"/>
    </source>
</evidence>
<dbReference type="Gene3D" id="1.10.540.10">
    <property type="entry name" value="Acyl-CoA dehydrogenase/oxidase, N-terminal domain"/>
    <property type="match status" value="1"/>
</dbReference>
<keyword evidence="4" id="KW-0285">Flavoprotein</keyword>
<sequence>MDFDLSPRAQDLCRRLEDFMAHYVLPYNAAWHQAVAEGLYPPPFLEDLKTLAREQGLWNLFLPGLREDEPGTRLGNLDYAPLAEIMGRLPWASEVFNCSAPDTGNIELLHRFATPAQRAQWLGPLLHGTMRSAFAMSEPDVASSDPTNLQTTLRHDGDALVLNGRKWFITGAAHPHCRLLIVMCESGGDGGEVPQHGRHSLVLVPMDTPGLRLVRNIAIMQHHAPEGHCEIVLQNVRVPAANLLGAEGEGFAMAQARLGPGRIHHCMRTIGQCELALALACERTLERRAFGKYLADFSNVQEWIAESRLEIDQARLLVLRAAWALDQGAHADLSAQSRADVAGIKVVAARLQTRVVDRAMQVFGAMGLSPDTPLAYFWTWGRALHLMDGPDEVHLRSVARHELARARARRGATAAYFTTPEQLLAPPRIR</sequence>
<evidence type="ECO:0000313" key="11">
    <source>
        <dbReference type="Proteomes" id="UP000316798"/>
    </source>
</evidence>
<dbReference type="InterPro" id="IPR009100">
    <property type="entry name" value="AcylCoA_DH/oxidase_NM_dom_sf"/>
</dbReference>
<dbReference type="Pfam" id="PF02771">
    <property type="entry name" value="Acyl-CoA_dh_N"/>
    <property type="match status" value="1"/>
</dbReference>
<dbReference type="InterPro" id="IPR009075">
    <property type="entry name" value="AcylCo_DH/oxidase_C"/>
</dbReference>
<evidence type="ECO:0000256" key="1">
    <source>
        <dbReference type="ARBA" id="ARBA00001974"/>
    </source>
</evidence>
<dbReference type="RefSeq" id="WP_142819562.1">
    <property type="nucleotide sequence ID" value="NZ_CP035503.1"/>
</dbReference>
<keyword evidence="11" id="KW-1185">Reference proteome</keyword>
<dbReference type="GO" id="GO:0050660">
    <property type="term" value="F:flavin adenine dinucleotide binding"/>
    <property type="evidence" value="ECO:0007669"/>
    <property type="project" value="InterPro"/>
</dbReference>
<dbReference type="Pfam" id="PF00441">
    <property type="entry name" value="Acyl-CoA_dh_1"/>
    <property type="match status" value="1"/>
</dbReference>
<comment type="cofactor">
    <cofactor evidence="1">
        <name>FAD</name>
        <dbReference type="ChEBI" id="CHEBI:57692"/>
    </cofactor>
</comment>
<dbReference type="SUPFAM" id="SSF47203">
    <property type="entry name" value="Acyl-CoA dehydrogenase C-terminal domain-like"/>
    <property type="match status" value="1"/>
</dbReference>
<comment type="subunit">
    <text evidence="3">Homodimer.</text>
</comment>
<evidence type="ECO:0000256" key="2">
    <source>
        <dbReference type="ARBA" id="ARBA00009347"/>
    </source>
</evidence>
<proteinExistence type="inferred from homology"/>
<evidence type="ECO:0000259" key="7">
    <source>
        <dbReference type="Pfam" id="PF00441"/>
    </source>
</evidence>
<dbReference type="InterPro" id="IPR046373">
    <property type="entry name" value="Acyl-CoA_Oxase/DH_mid-dom_sf"/>
</dbReference>
<keyword evidence="5" id="KW-0274">FAD</keyword>
<evidence type="ECO:0000256" key="5">
    <source>
        <dbReference type="ARBA" id="ARBA00022827"/>
    </source>
</evidence>
<dbReference type="InterPro" id="IPR006091">
    <property type="entry name" value="Acyl-CoA_Oxase/DH_mid-dom"/>
</dbReference>
<dbReference type="InterPro" id="IPR013786">
    <property type="entry name" value="AcylCoA_DH/ox_N"/>
</dbReference>
<dbReference type="InterPro" id="IPR037069">
    <property type="entry name" value="AcylCoA_DH/ox_N_sf"/>
</dbReference>
<dbReference type="PANTHER" id="PTHR48083">
    <property type="entry name" value="MEDIUM-CHAIN SPECIFIC ACYL-COA DEHYDROGENASE, MITOCHONDRIAL-RELATED"/>
    <property type="match status" value="1"/>
</dbReference>
<name>A0A515DCJ3_9BURK</name>
<dbReference type="InterPro" id="IPR050741">
    <property type="entry name" value="Acyl-CoA_dehydrogenase"/>
</dbReference>
<comment type="similarity">
    <text evidence="2">Belongs to the acyl-CoA dehydrogenase family.</text>
</comment>
<dbReference type="AlphaFoldDB" id="A0A515DCJ3"/>
<dbReference type="InterPro" id="IPR036250">
    <property type="entry name" value="AcylCo_DH-like_C"/>
</dbReference>
<dbReference type="Pfam" id="PF02770">
    <property type="entry name" value="Acyl-CoA_dh_M"/>
    <property type="match status" value="1"/>
</dbReference>
<evidence type="ECO:0000259" key="9">
    <source>
        <dbReference type="Pfam" id="PF02771"/>
    </source>
</evidence>
<evidence type="ECO:0000259" key="8">
    <source>
        <dbReference type="Pfam" id="PF02770"/>
    </source>
</evidence>
<dbReference type="Proteomes" id="UP000316798">
    <property type="component" value="Chromosome"/>
</dbReference>